<dbReference type="AlphaFoldDB" id="A0A023DBB9"/>
<dbReference type="GeneID" id="301191738"/>
<accession>A0A023DBB9</accession>
<sequence>MLAFLLTISFLLHALSLWIIILLYLRLAKVKEIEKQQQQMTEEMEQTFSAYLLEWKEENERFLAELAAILPNRTQTDHSPPKDSAEPQAEGNETTAPSEETETEALPSYFPNIDEIKDVVDIRQQPASFAAARVRQLYEQGKTVEEIAKILKKGKTEVELLLKFRQK</sequence>
<evidence type="ECO:0000313" key="4">
    <source>
        <dbReference type="Proteomes" id="UP000023561"/>
    </source>
</evidence>
<feature type="compositionally biased region" description="Basic and acidic residues" evidence="1">
    <location>
        <begin position="75"/>
        <end position="85"/>
    </location>
</feature>
<dbReference type="EMBL" id="BAWO01000005">
    <property type="protein sequence ID" value="GAJ38619.1"/>
    <property type="molecule type" value="Genomic_DNA"/>
</dbReference>
<comment type="caution">
    <text evidence="3">The sequence shown here is derived from an EMBL/GenBank/DDBJ whole genome shotgun (WGS) entry which is preliminary data.</text>
</comment>
<keyword evidence="2" id="KW-1133">Transmembrane helix</keyword>
<dbReference type="OrthoDB" id="1708317at2"/>
<evidence type="ECO:0000256" key="2">
    <source>
        <dbReference type="SAM" id="Phobius"/>
    </source>
</evidence>
<keyword evidence="4" id="KW-1185">Reference proteome</keyword>
<reference evidence="3 4" key="1">
    <citation type="submission" date="2014-04" db="EMBL/GenBank/DDBJ databases">
        <title>Whole genome shotgun sequence of Geobacillus caldoxylosilyticus NBRC 107762.</title>
        <authorList>
            <person name="Hosoyama A."/>
            <person name="Hosoyama Y."/>
            <person name="Katano-Makiyama Y."/>
            <person name="Tsuchikane K."/>
            <person name="Ohji S."/>
            <person name="Ichikawa N."/>
            <person name="Yamazoe A."/>
            <person name="Fujita N."/>
        </authorList>
    </citation>
    <scope>NUCLEOTIDE SEQUENCE [LARGE SCALE GENOMIC DNA]</scope>
    <source>
        <strain evidence="3 4">NBRC 107762</strain>
    </source>
</reference>
<feature type="region of interest" description="Disordered" evidence="1">
    <location>
        <begin position="72"/>
        <end position="109"/>
    </location>
</feature>
<evidence type="ECO:0000256" key="1">
    <source>
        <dbReference type="SAM" id="MobiDB-lite"/>
    </source>
</evidence>
<organism evidence="3 4">
    <name type="scientific">Parageobacillus caldoxylosilyticus NBRC 107762</name>
    <dbReference type="NCBI Taxonomy" id="1220594"/>
    <lineage>
        <taxon>Bacteria</taxon>
        <taxon>Bacillati</taxon>
        <taxon>Bacillota</taxon>
        <taxon>Bacilli</taxon>
        <taxon>Bacillales</taxon>
        <taxon>Anoxybacillaceae</taxon>
        <taxon>Saccharococcus</taxon>
    </lineage>
</organism>
<name>A0A023DBB9_9BACL</name>
<evidence type="ECO:0000313" key="3">
    <source>
        <dbReference type="EMBL" id="GAJ38619.1"/>
    </source>
</evidence>
<protein>
    <recommendedName>
        <fullName evidence="5">Swarming motility protein SwrB</fullName>
    </recommendedName>
</protein>
<gene>
    <name evidence="3" type="ORF">GCA01S_005_00510</name>
</gene>
<keyword evidence="2" id="KW-0812">Transmembrane</keyword>
<proteinExistence type="predicted"/>
<evidence type="ECO:0008006" key="5">
    <source>
        <dbReference type="Google" id="ProtNLM"/>
    </source>
</evidence>
<dbReference type="RefSeq" id="WP_017437060.1">
    <property type="nucleotide sequence ID" value="NZ_BAWO01000005.1"/>
</dbReference>
<feature type="transmembrane region" description="Helical" evidence="2">
    <location>
        <begin position="6"/>
        <end position="25"/>
    </location>
</feature>
<dbReference type="Proteomes" id="UP000023561">
    <property type="component" value="Unassembled WGS sequence"/>
</dbReference>
<keyword evidence="2" id="KW-0472">Membrane</keyword>
<feature type="compositionally biased region" description="Low complexity" evidence="1">
    <location>
        <begin position="93"/>
        <end position="108"/>
    </location>
</feature>